<dbReference type="InterPro" id="IPR052343">
    <property type="entry name" value="Retrotransposon-Effector_Assoc"/>
</dbReference>
<reference evidence="2" key="1">
    <citation type="submission" date="2020-06" db="EMBL/GenBank/DDBJ databases">
        <authorList>
            <person name="Li T."/>
            <person name="Hu X."/>
            <person name="Zhang T."/>
            <person name="Song X."/>
            <person name="Zhang H."/>
            <person name="Dai N."/>
            <person name="Sheng W."/>
            <person name="Hou X."/>
            <person name="Wei L."/>
        </authorList>
    </citation>
    <scope>NUCLEOTIDE SEQUENCE</scope>
    <source>
        <strain evidence="2">KEN1</strain>
        <tissue evidence="2">Leaf</tissue>
    </source>
</reference>
<reference evidence="2" key="2">
    <citation type="journal article" date="2024" name="Plant">
        <title>Genomic evolution and insights into agronomic trait innovations of Sesamum species.</title>
        <authorList>
            <person name="Miao H."/>
            <person name="Wang L."/>
            <person name="Qu L."/>
            <person name="Liu H."/>
            <person name="Sun Y."/>
            <person name="Le M."/>
            <person name="Wang Q."/>
            <person name="Wei S."/>
            <person name="Zheng Y."/>
            <person name="Lin W."/>
            <person name="Duan Y."/>
            <person name="Cao H."/>
            <person name="Xiong S."/>
            <person name="Wang X."/>
            <person name="Wei L."/>
            <person name="Li C."/>
            <person name="Ma Q."/>
            <person name="Ju M."/>
            <person name="Zhao R."/>
            <person name="Li G."/>
            <person name="Mu C."/>
            <person name="Tian Q."/>
            <person name="Mei H."/>
            <person name="Zhang T."/>
            <person name="Gao T."/>
            <person name="Zhang H."/>
        </authorList>
    </citation>
    <scope>NUCLEOTIDE SEQUENCE</scope>
    <source>
        <strain evidence="2">KEN1</strain>
    </source>
</reference>
<feature type="domain" description="Reverse transcriptase" evidence="1">
    <location>
        <begin position="189"/>
        <end position="313"/>
    </location>
</feature>
<accession>A0AAW2WAN0</accession>
<protein>
    <recommendedName>
        <fullName evidence="1">Reverse transcriptase domain-containing protein</fullName>
    </recommendedName>
</protein>
<dbReference type="CDD" id="cd01650">
    <property type="entry name" value="RT_nLTR_like"/>
    <property type="match status" value="1"/>
</dbReference>
<name>A0AAW2WAN0_9LAMI</name>
<sequence length="321" mass="36614">MEESRRRLETLKQELEELLAREELLWQQRGKALWLKAGDRNTVFFPLKLQNAIKCLKDEQSFCHTSNLAIQSLIQDYFRGIFTSTTPTPSVIDECLTCLSPIVSDEVNDALLHPYTTDEVRRTLNQMHPLKSPVPDGMCPGCFQRFWSFVGSDTTSCVLHFLNERSLHPCLNTTNIVLLPKSANPKTILDFRPISLCNIVYKITSKAIANPLKPILYDIISPAQSPFISGCLITDNVLIAHEINHFLANKYWGKTCHVSLKLDISKAYDRVERSFLERVLYRLGYHDKRVRLIMTCASTISCSFLLNGVRFGSLHPERGIQ</sequence>
<dbReference type="AlphaFoldDB" id="A0AAW2WAN0"/>
<dbReference type="PANTHER" id="PTHR46890:SF48">
    <property type="entry name" value="RNA-DIRECTED DNA POLYMERASE"/>
    <property type="match status" value="1"/>
</dbReference>
<organism evidence="2">
    <name type="scientific">Sesamum latifolium</name>
    <dbReference type="NCBI Taxonomy" id="2727402"/>
    <lineage>
        <taxon>Eukaryota</taxon>
        <taxon>Viridiplantae</taxon>
        <taxon>Streptophyta</taxon>
        <taxon>Embryophyta</taxon>
        <taxon>Tracheophyta</taxon>
        <taxon>Spermatophyta</taxon>
        <taxon>Magnoliopsida</taxon>
        <taxon>eudicotyledons</taxon>
        <taxon>Gunneridae</taxon>
        <taxon>Pentapetalae</taxon>
        <taxon>asterids</taxon>
        <taxon>lamiids</taxon>
        <taxon>Lamiales</taxon>
        <taxon>Pedaliaceae</taxon>
        <taxon>Sesamum</taxon>
    </lineage>
</organism>
<dbReference type="EMBL" id="JACGWN010000008">
    <property type="protein sequence ID" value="KAL0438805.1"/>
    <property type="molecule type" value="Genomic_DNA"/>
</dbReference>
<evidence type="ECO:0000259" key="1">
    <source>
        <dbReference type="Pfam" id="PF00078"/>
    </source>
</evidence>
<dbReference type="InterPro" id="IPR000477">
    <property type="entry name" value="RT_dom"/>
</dbReference>
<comment type="caution">
    <text evidence="2">The sequence shown here is derived from an EMBL/GenBank/DDBJ whole genome shotgun (WGS) entry which is preliminary data.</text>
</comment>
<evidence type="ECO:0000313" key="2">
    <source>
        <dbReference type="EMBL" id="KAL0438805.1"/>
    </source>
</evidence>
<dbReference type="PANTHER" id="PTHR46890">
    <property type="entry name" value="NON-LTR RETROLELEMENT REVERSE TRANSCRIPTASE-LIKE PROTEIN-RELATED"/>
    <property type="match status" value="1"/>
</dbReference>
<dbReference type="SUPFAM" id="SSF56672">
    <property type="entry name" value="DNA/RNA polymerases"/>
    <property type="match status" value="1"/>
</dbReference>
<proteinExistence type="predicted"/>
<dbReference type="Pfam" id="PF00078">
    <property type="entry name" value="RVT_1"/>
    <property type="match status" value="1"/>
</dbReference>
<dbReference type="InterPro" id="IPR043502">
    <property type="entry name" value="DNA/RNA_pol_sf"/>
</dbReference>
<gene>
    <name evidence="2" type="ORF">Slati_2363500</name>
</gene>